<accession>A0A388LED6</accession>
<dbReference type="InterPro" id="IPR054594">
    <property type="entry name" value="Lon_lid"/>
</dbReference>
<dbReference type="GO" id="GO:0030163">
    <property type="term" value="P:protein catabolic process"/>
    <property type="evidence" value="ECO:0007669"/>
    <property type="project" value="InterPro"/>
</dbReference>
<dbReference type="InterPro" id="IPR008268">
    <property type="entry name" value="Peptidase_S16_AS"/>
</dbReference>
<dbReference type="GO" id="GO:0004176">
    <property type="term" value="F:ATP-dependent peptidase activity"/>
    <property type="evidence" value="ECO:0007669"/>
    <property type="project" value="UniProtKB-UniRule"/>
</dbReference>
<dbReference type="GO" id="GO:0016560">
    <property type="term" value="P:protein import into peroxisome matrix, docking"/>
    <property type="evidence" value="ECO:0007669"/>
    <property type="project" value="EnsemblPlants"/>
</dbReference>
<dbReference type="PANTHER" id="PTHR10046">
    <property type="entry name" value="ATP DEPENDENT LON PROTEASE FAMILY MEMBER"/>
    <property type="match status" value="1"/>
</dbReference>
<evidence type="ECO:0000313" key="9">
    <source>
        <dbReference type="EMBL" id="GBG80664.1"/>
    </source>
</evidence>
<dbReference type="InterPro" id="IPR020568">
    <property type="entry name" value="Ribosomal_Su5_D2-typ_SF"/>
</dbReference>
<dbReference type="Gramene" id="GBG80664">
    <property type="protein sequence ID" value="GBG80664"/>
    <property type="gene ID" value="CBR_g31124"/>
</dbReference>
<comment type="similarity">
    <text evidence="6">Belongs to the peptidase S16 family.</text>
</comment>
<evidence type="ECO:0000256" key="6">
    <source>
        <dbReference type="PROSITE-ProRule" id="PRU01122"/>
    </source>
</evidence>
<dbReference type="Pfam" id="PF22667">
    <property type="entry name" value="Lon_lid"/>
    <property type="match status" value="1"/>
</dbReference>
<dbReference type="SUPFAM" id="SSF52540">
    <property type="entry name" value="P-loop containing nucleoside triphosphate hydrolases"/>
    <property type="match status" value="1"/>
</dbReference>
<dbReference type="GO" id="GO:0016887">
    <property type="term" value="F:ATP hydrolysis activity"/>
    <property type="evidence" value="ECO:0007669"/>
    <property type="project" value="InterPro"/>
</dbReference>
<dbReference type="GO" id="GO:0006508">
    <property type="term" value="P:proteolysis"/>
    <property type="evidence" value="ECO:0007669"/>
    <property type="project" value="UniProtKB-KW"/>
</dbReference>
<evidence type="ECO:0000256" key="3">
    <source>
        <dbReference type="ARBA" id="ARBA00022801"/>
    </source>
</evidence>
<keyword evidence="1 6" id="KW-0645">Protease</keyword>
<keyword evidence="4 6" id="KW-0720">Serine protease</keyword>
<evidence type="ECO:0000256" key="4">
    <source>
        <dbReference type="ARBA" id="ARBA00022825"/>
    </source>
</evidence>
<evidence type="ECO:0000259" key="8">
    <source>
        <dbReference type="PROSITE" id="PS51786"/>
    </source>
</evidence>
<dbReference type="GO" id="GO:0004252">
    <property type="term" value="F:serine-type endopeptidase activity"/>
    <property type="evidence" value="ECO:0007669"/>
    <property type="project" value="UniProtKB-UniRule"/>
</dbReference>
<dbReference type="GO" id="GO:0070013">
    <property type="term" value="C:intracellular organelle lumen"/>
    <property type="evidence" value="ECO:0007669"/>
    <property type="project" value="EnsemblPlants"/>
</dbReference>
<dbReference type="Pfam" id="PF00004">
    <property type="entry name" value="AAA"/>
    <property type="match status" value="1"/>
</dbReference>
<evidence type="ECO:0000256" key="1">
    <source>
        <dbReference type="ARBA" id="ARBA00022670"/>
    </source>
</evidence>
<dbReference type="Pfam" id="PF05362">
    <property type="entry name" value="Lon_C"/>
    <property type="match status" value="1"/>
</dbReference>
<dbReference type="Proteomes" id="UP000265515">
    <property type="component" value="Unassembled WGS sequence"/>
</dbReference>
<evidence type="ECO:0000256" key="2">
    <source>
        <dbReference type="ARBA" id="ARBA00022741"/>
    </source>
</evidence>
<feature type="compositionally biased region" description="Pro residues" evidence="7">
    <location>
        <begin position="1"/>
        <end position="22"/>
    </location>
</feature>
<keyword evidence="10" id="KW-1185">Reference proteome</keyword>
<dbReference type="Gene3D" id="3.30.230.10">
    <property type="match status" value="1"/>
</dbReference>
<dbReference type="AlphaFoldDB" id="A0A388LED6"/>
<sequence>MGEVPPLPTLQPPVPPPDPAPPDLDEDTPLDLVRRRKLRHLMEMGQDTGPLSQEAMLLLPVRKKNGKWEVGLTPVDNGKMKGVTLQDYKWQILSSLDYNAADDNNNSPKYEQISDNAARFKHQDDEDEAWMRCRGVDDVAQRSAALSMMWHNGGDEEELLAPIPRAGVNNPVMLLDEIDKTGVDARGDPAAALLEVLDPEQNRAFNDHYLGVPFDLSKVVFVATANRSSPIPPALRDRMEMIEIPGYTPEEKRRIAMQHLIPRSLEQHGISPWQLQIPEETVEILISRYTREAGVRNLDRHLAALCRAEAVRVAEARTRMQQMEKDIQPSTAALMQGVVGGVGGGGDMELEVDAAAMASGLQGKNAAATVSICIEPIVVDEALLEIVLGPPKFDGTEAAERVSTPGVAVGLVWTAVGGEVQFVEASTMSGKGELQLTGQLGDVIKESAQIALTWVRARVVELSLMVGAGDNLMDGRDVHIHFPAGAVPKDGPSAGVTLITALVSLLSKRSARADTAMTGEVTLRGLVLPVGGVKEKVLAAHRYGIKRVILPHRNVKDLQDVPAEIVAQMEVLPVKNVEEALHHAFEGGCPVLPRSKL</sequence>
<evidence type="ECO:0000313" key="10">
    <source>
        <dbReference type="Proteomes" id="UP000265515"/>
    </source>
</evidence>
<dbReference type="Gene3D" id="1.10.8.60">
    <property type="match status" value="1"/>
</dbReference>
<dbReference type="InterPro" id="IPR014721">
    <property type="entry name" value="Ribsml_uS5_D2-typ_fold_subgr"/>
</dbReference>
<dbReference type="STRING" id="69332.A0A388LED6"/>
<dbReference type="EMBL" id="BFEA01000353">
    <property type="protein sequence ID" value="GBG80664.1"/>
    <property type="molecule type" value="Genomic_DNA"/>
</dbReference>
<dbReference type="InterPro" id="IPR003959">
    <property type="entry name" value="ATPase_AAA_core"/>
</dbReference>
<dbReference type="OMA" id="KRRIAMQ"/>
<gene>
    <name evidence="9" type="ORF">CBR_g31124</name>
</gene>
<dbReference type="InterPro" id="IPR008269">
    <property type="entry name" value="Lon_proteolytic"/>
</dbReference>
<dbReference type="GO" id="GO:0005777">
    <property type="term" value="C:peroxisome"/>
    <property type="evidence" value="ECO:0007669"/>
    <property type="project" value="EnsemblPlants"/>
</dbReference>
<evidence type="ECO:0000256" key="7">
    <source>
        <dbReference type="SAM" id="MobiDB-lite"/>
    </source>
</evidence>
<keyword evidence="5" id="KW-0067">ATP-binding</keyword>
<dbReference type="InterPro" id="IPR027417">
    <property type="entry name" value="P-loop_NTPase"/>
</dbReference>
<organism evidence="9 10">
    <name type="scientific">Chara braunii</name>
    <name type="common">Braun's stonewort</name>
    <dbReference type="NCBI Taxonomy" id="69332"/>
    <lineage>
        <taxon>Eukaryota</taxon>
        <taxon>Viridiplantae</taxon>
        <taxon>Streptophyta</taxon>
        <taxon>Charophyceae</taxon>
        <taxon>Charales</taxon>
        <taxon>Characeae</taxon>
        <taxon>Chara</taxon>
    </lineage>
</organism>
<proteinExistence type="inferred from homology"/>
<name>A0A388LED6_CHABU</name>
<dbReference type="PROSITE" id="PS51786">
    <property type="entry name" value="LON_PROTEOLYTIC"/>
    <property type="match status" value="1"/>
</dbReference>
<dbReference type="SUPFAM" id="SSF54211">
    <property type="entry name" value="Ribosomal protein S5 domain 2-like"/>
    <property type="match status" value="1"/>
</dbReference>
<feature type="region of interest" description="Disordered" evidence="7">
    <location>
        <begin position="1"/>
        <end position="29"/>
    </location>
</feature>
<comment type="caution">
    <text evidence="9">The sequence shown here is derived from an EMBL/GenBank/DDBJ whole genome shotgun (WGS) entry which is preliminary data.</text>
</comment>
<dbReference type="PRINTS" id="PR00830">
    <property type="entry name" value="ENDOLAPTASE"/>
</dbReference>
<keyword evidence="3 6" id="KW-0378">Hydrolase</keyword>
<keyword evidence="2" id="KW-0547">Nucleotide-binding</keyword>
<dbReference type="PROSITE" id="PS01046">
    <property type="entry name" value="LON_SER"/>
    <property type="match status" value="1"/>
</dbReference>
<dbReference type="InterPro" id="IPR027065">
    <property type="entry name" value="Lon_Prtase"/>
</dbReference>
<evidence type="ECO:0000256" key="5">
    <source>
        <dbReference type="ARBA" id="ARBA00022840"/>
    </source>
</evidence>
<feature type="active site" evidence="6">
    <location>
        <position position="536"/>
    </location>
</feature>
<feature type="active site" evidence="6">
    <location>
        <position position="493"/>
    </location>
</feature>
<reference evidence="9 10" key="1">
    <citation type="journal article" date="2018" name="Cell">
        <title>The Chara Genome: Secondary Complexity and Implications for Plant Terrestrialization.</title>
        <authorList>
            <person name="Nishiyama T."/>
            <person name="Sakayama H."/>
            <person name="Vries J.D."/>
            <person name="Buschmann H."/>
            <person name="Saint-Marcoux D."/>
            <person name="Ullrich K.K."/>
            <person name="Haas F.B."/>
            <person name="Vanderstraeten L."/>
            <person name="Becker D."/>
            <person name="Lang D."/>
            <person name="Vosolsobe S."/>
            <person name="Rombauts S."/>
            <person name="Wilhelmsson P.K.I."/>
            <person name="Janitza P."/>
            <person name="Kern R."/>
            <person name="Heyl A."/>
            <person name="Rumpler F."/>
            <person name="Villalobos L.I.A.C."/>
            <person name="Clay J.M."/>
            <person name="Skokan R."/>
            <person name="Toyoda A."/>
            <person name="Suzuki Y."/>
            <person name="Kagoshima H."/>
            <person name="Schijlen E."/>
            <person name="Tajeshwar N."/>
            <person name="Catarino B."/>
            <person name="Hetherington A.J."/>
            <person name="Saltykova A."/>
            <person name="Bonnot C."/>
            <person name="Breuninger H."/>
            <person name="Symeonidi A."/>
            <person name="Radhakrishnan G.V."/>
            <person name="Van Nieuwerburgh F."/>
            <person name="Deforce D."/>
            <person name="Chang C."/>
            <person name="Karol K.G."/>
            <person name="Hedrich R."/>
            <person name="Ulvskov P."/>
            <person name="Glockner G."/>
            <person name="Delwiche C.F."/>
            <person name="Petrasek J."/>
            <person name="Van de Peer Y."/>
            <person name="Friml J."/>
            <person name="Beilby M."/>
            <person name="Dolan L."/>
            <person name="Kohara Y."/>
            <person name="Sugano S."/>
            <person name="Fujiyama A."/>
            <person name="Delaux P.-M."/>
            <person name="Quint M."/>
            <person name="TheiBen G."/>
            <person name="Hagemann M."/>
            <person name="Harholt J."/>
            <person name="Dunand C."/>
            <person name="Zachgo S."/>
            <person name="Langdale J."/>
            <person name="Maumus F."/>
            <person name="Straeten D.V.D."/>
            <person name="Gould S.B."/>
            <person name="Rensing S.A."/>
        </authorList>
    </citation>
    <scope>NUCLEOTIDE SEQUENCE [LARGE SCALE GENOMIC DNA]</scope>
    <source>
        <strain evidence="9 10">S276</strain>
    </source>
</reference>
<dbReference type="GO" id="GO:0005524">
    <property type="term" value="F:ATP binding"/>
    <property type="evidence" value="ECO:0007669"/>
    <property type="project" value="UniProtKB-KW"/>
</dbReference>
<feature type="domain" description="Lon proteolytic" evidence="8">
    <location>
        <begin position="402"/>
        <end position="587"/>
    </location>
</feature>
<dbReference type="FunFam" id="3.30.230.10:FF:000019">
    <property type="entry name" value="Lon protease homolog 2, peroxisomal"/>
    <property type="match status" value="1"/>
</dbReference>
<dbReference type="OrthoDB" id="2411602at2759"/>
<dbReference type="GO" id="GO:0048527">
    <property type="term" value="P:lateral root development"/>
    <property type="evidence" value="ECO:0007669"/>
    <property type="project" value="EnsemblPlants"/>
</dbReference>
<dbReference type="Gene3D" id="3.40.50.300">
    <property type="entry name" value="P-loop containing nucleotide triphosphate hydrolases"/>
    <property type="match status" value="1"/>
</dbReference>
<protein>
    <recommendedName>
        <fullName evidence="8">Lon proteolytic domain-containing protein</fullName>
    </recommendedName>
</protein>